<dbReference type="Proteomes" id="UP000679307">
    <property type="component" value="Chromosome"/>
</dbReference>
<organism evidence="1 2">
    <name type="scientific">Nocardioides aquaticus</name>
    <dbReference type="NCBI Taxonomy" id="160826"/>
    <lineage>
        <taxon>Bacteria</taxon>
        <taxon>Bacillati</taxon>
        <taxon>Actinomycetota</taxon>
        <taxon>Actinomycetes</taxon>
        <taxon>Propionibacteriales</taxon>
        <taxon>Nocardioidaceae</taxon>
        <taxon>Nocardioides</taxon>
    </lineage>
</organism>
<protein>
    <recommendedName>
        <fullName evidence="3">GNAT family N-acetyltransferase</fullName>
    </recommendedName>
</protein>
<dbReference type="EMBL" id="CP075371">
    <property type="protein sequence ID" value="QVT79018.1"/>
    <property type="molecule type" value="Genomic_DNA"/>
</dbReference>
<keyword evidence="2" id="KW-1185">Reference proteome</keyword>
<accession>A0ABX8EET6</accession>
<evidence type="ECO:0000313" key="1">
    <source>
        <dbReference type="EMBL" id="QVT79018.1"/>
    </source>
</evidence>
<gene>
    <name evidence="1" type="ORF">ENKNEFLB_01398</name>
</gene>
<evidence type="ECO:0008006" key="3">
    <source>
        <dbReference type="Google" id="ProtNLM"/>
    </source>
</evidence>
<name>A0ABX8EET6_9ACTN</name>
<sequence>MLAPGERWVCGRHATEDDRALVEDLDRRGPSVGLAPSPRRRRGEWAQALDWPYDGPRRYLGVRRDMVAWAEARGLRLWDGCWCLCWVRDGVCREDHGGCRPAWLDHVTCWTGADGLRLLVAHPYVPFSATAGLHGLGVAVARQGWHPGALQVEISSGVST</sequence>
<evidence type="ECO:0000313" key="2">
    <source>
        <dbReference type="Proteomes" id="UP000679307"/>
    </source>
</evidence>
<reference evidence="1 2" key="1">
    <citation type="submission" date="2021-05" db="EMBL/GenBank/DDBJ databases">
        <title>Complete genome of Nocardioides aquaticus KCTC 9944T isolated from meromictic and hypersaline Ekho Lake, Antarctica.</title>
        <authorList>
            <person name="Hwang K."/>
            <person name="Kim K.M."/>
            <person name="Choe H."/>
        </authorList>
    </citation>
    <scope>NUCLEOTIDE SEQUENCE [LARGE SCALE GENOMIC DNA]</scope>
    <source>
        <strain evidence="1 2">KCTC 9944</strain>
    </source>
</reference>
<proteinExistence type="predicted"/>